<sequence length="242" mass="28017">MAIYQLSWSKTNPSVLHARRLTCFKCDPGENCIHYSIGTIYIDNNDANNEIRQSNIQQDPIPIIEKVYNDEVDIENDEGNGENIRNHISREAVLKLWIHNRIFCNLGNRLCPEHFENLYFFEECVALLRLRAAPRQLTHGDNECLINLLPERVVAVEEKSKIFDFYNENMDDDDCKYLTGLSKAQFATVVALVDATYLYHEQSVDHLSQRMTYSLPKRLNLKYIQISNTPDVNSDQRVISAC</sequence>
<organism evidence="1 2">
    <name type="scientific">Psylliodes chrysocephalus</name>
    <dbReference type="NCBI Taxonomy" id="3402493"/>
    <lineage>
        <taxon>Eukaryota</taxon>
        <taxon>Metazoa</taxon>
        <taxon>Ecdysozoa</taxon>
        <taxon>Arthropoda</taxon>
        <taxon>Hexapoda</taxon>
        <taxon>Insecta</taxon>
        <taxon>Pterygota</taxon>
        <taxon>Neoptera</taxon>
        <taxon>Endopterygota</taxon>
        <taxon>Coleoptera</taxon>
        <taxon>Polyphaga</taxon>
        <taxon>Cucujiformia</taxon>
        <taxon>Chrysomeloidea</taxon>
        <taxon>Chrysomelidae</taxon>
        <taxon>Galerucinae</taxon>
        <taxon>Alticini</taxon>
        <taxon>Psylliodes</taxon>
    </lineage>
</organism>
<dbReference type="Proteomes" id="UP001153636">
    <property type="component" value="Chromosome 10"/>
</dbReference>
<evidence type="ECO:0000313" key="2">
    <source>
        <dbReference type="Proteomes" id="UP001153636"/>
    </source>
</evidence>
<protein>
    <submittedName>
        <fullName evidence="1">Uncharacterized protein</fullName>
    </submittedName>
</protein>
<dbReference type="AlphaFoldDB" id="A0A9P0CIJ1"/>
<gene>
    <name evidence="1" type="ORF">PSYICH_LOCUS1580</name>
</gene>
<evidence type="ECO:0000313" key="1">
    <source>
        <dbReference type="EMBL" id="CAH1100723.1"/>
    </source>
</evidence>
<dbReference type="OrthoDB" id="6798840at2759"/>
<proteinExistence type="predicted"/>
<dbReference type="EMBL" id="OV651822">
    <property type="protein sequence ID" value="CAH1100723.1"/>
    <property type="molecule type" value="Genomic_DNA"/>
</dbReference>
<keyword evidence="2" id="KW-1185">Reference proteome</keyword>
<name>A0A9P0CIJ1_9CUCU</name>
<reference evidence="1" key="1">
    <citation type="submission" date="2022-01" db="EMBL/GenBank/DDBJ databases">
        <authorList>
            <person name="King R."/>
        </authorList>
    </citation>
    <scope>NUCLEOTIDE SEQUENCE</scope>
</reference>
<accession>A0A9P0CIJ1</accession>